<dbReference type="RefSeq" id="XP_003062944.1">
    <property type="nucleotide sequence ID" value="XM_003062898.1"/>
</dbReference>
<gene>
    <name evidence="18" type="ORF">MICPUCDRAFT_52893</name>
</gene>
<dbReference type="InterPro" id="IPR034291">
    <property type="entry name" value="TMP_synthase"/>
</dbReference>
<dbReference type="InterPro" id="IPR004399">
    <property type="entry name" value="HMP/HMP-P_kinase_dom"/>
</dbReference>
<evidence type="ECO:0000256" key="5">
    <source>
        <dbReference type="ARBA" id="ARBA00022723"/>
    </source>
</evidence>
<reference evidence="18 19" key="1">
    <citation type="journal article" date="2009" name="Science">
        <title>Green evolution and dynamic adaptations revealed by genomes of the marine picoeukaryotes Micromonas.</title>
        <authorList>
            <person name="Worden A.Z."/>
            <person name="Lee J.H."/>
            <person name="Mock T."/>
            <person name="Rouze P."/>
            <person name="Simmons M.P."/>
            <person name="Aerts A.L."/>
            <person name="Allen A.E."/>
            <person name="Cuvelier M.L."/>
            <person name="Derelle E."/>
            <person name="Everett M.V."/>
            <person name="Foulon E."/>
            <person name="Grimwood J."/>
            <person name="Gundlach H."/>
            <person name="Henrissat B."/>
            <person name="Napoli C."/>
            <person name="McDonald S.M."/>
            <person name="Parker M.S."/>
            <person name="Rombauts S."/>
            <person name="Salamov A."/>
            <person name="Von Dassow P."/>
            <person name="Badger J.H."/>
            <person name="Coutinho P.M."/>
            <person name="Demir E."/>
            <person name="Dubchak I."/>
            <person name="Gentemann C."/>
            <person name="Eikrem W."/>
            <person name="Gready J.E."/>
            <person name="John U."/>
            <person name="Lanier W."/>
            <person name="Lindquist E.A."/>
            <person name="Lucas S."/>
            <person name="Mayer K.F."/>
            <person name="Moreau H."/>
            <person name="Not F."/>
            <person name="Otillar R."/>
            <person name="Panaud O."/>
            <person name="Pangilinan J."/>
            <person name="Paulsen I."/>
            <person name="Piegu B."/>
            <person name="Poliakov A."/>
            <person name="Robbens S."/>
            <person name="Schmutz J."/>
            <person name="Toulza E."/>
            <person name="Wyss T."/>
            <person name="Zelensky A."/>
            <person name="Zhou K."/>
            <person name="Armbrust E.V."/>
            <person name="Bhattacharya D."/>
            <person name="Goodenough U.W."/>
            <person name="Van de Peer Y."/>
            <person name="Grigoriev I.V."/>
        </authorList>
    </citation>
    <scope>NUCLEOTIDE SEQUENCE [LARGE SCALE GENOMIC DNA]</scope>
    <source>
        <strain evidence="18 19">CCMP1545</strain>
    </source>
</reference>
<keyword evidence="19" id="KW-1185">Reference proteome</keyword>
<keyword evidence="11" id="KW-0511">Multifunctional enzyme</keyword>
<dbReference type="EMBL" id="GG663747">
    <property type="protein sequence ID" value="EEH52883.1"/>
    <property type="molecule type" value="Genomic_DNA"/>
</dbReference>
<dbReference type="GO" id="GO:0009229">
    <property type="term" value="P:thiamine diphosphate biosynthetic process"/>
    <property type="evidence" value="ECO:0007669"/>
    <property type="project" value="UniProtKB-UniPathway"/>
</dbReference>
<evidence type="ECO:0000256" key="10">
    <source>
        <dbReference type="ARBA" id="ARBA00022977"/>
    </source>
</evidence>
<evidence type="ECO:0000256" key="2">
    <source>
        <dbReference type="ARBA" id="ARBA00005165"/>
    </source>
</evidence>
<dbReference type="NCBIfam" id="TIGR00097">
    <property type="entry name" value="HMP-P_kinase"/>
    <property type="match status" value="1"/>
</dbReference>
<dbReference type="InterPro" id="IPR013785">
    <property type="entry name" value="Aldolase_TIM"/>
</dbReference>
<comment type="catalytic activity">
    <reaction evidence="14">
        <text>2-[(2R,5Z)-2-carboxy-4-methylthiazol-5(2H)-ylidene]ethyl phosphate + 4-amino-2-methyl-5-(diphosphooxymethyl)pyrimidine + 2 H(+) = thiamine phosphate + CO2 + diphosphate</text>
        <dbReference type="Rhea" id="RHEA:47844"/>
        <dbReference type="ChEBI" id="CHEBI:15378"/>
        <dbReference type="ChEBI" id="CHEBI:16526"/>
        <dbReference type="ChEBI" id="CHEBI:33019"/>
        <dbReference type="ChEBI" id="CHEBI:37575"/>
        <dbReference type="ChEBI" id="CHEBI:57841"/>
        <dbReference type="ChEBI" id="CHEBI:62899"/>
        <dbReference type="EC" id="2.5.1.3"/>
    </reaction>
</comment>
<evidence type="ECO:0000256" key="3">
    <source>
        <dbReference type="ARBA" id="ARBA00012830"/>
    </source>
</evidence>
<dbReference type="InterPro" id="IPR022998">
    <property type="entry name" value="ThiamineP_synth_TenI"/>
</dbReference>
<dbReference type="GO" id="GO:0004789">
    <property type="term" value="F:thiamine-phosphate diphosphorylase activity"/>
    <property type="evidence" value="ECO:0007669"/>
    <property type="project" value="UniProtKB-EC"/>
</dbReference>
<keyword evidence="5" id="KW-0479">Metal-binding</keyword>
<comment type="catalytic activity">
    <reaction evidence="13">
        <text>2-(2-carboxy-4-methylthiazol-5-yl)ethyl phosphate + 4-amino-2-methyl-5-(diphosphooxymethyl)pyrimidine + 2 H(+) = thiamine phosphate + CO2 + diphosphate</text>
        <dbReference type="Rhea" id="RHEA:47848"/>
        <dbReference type="ChEBI" id="CHEBI:15378"/>
        <dbReference type="ChEBI" id="CHEBI:16526"/>
        <dbReference type="ChEBI" id="CHEBI:33019"/>
        <dbReference type="ChEBI" id="CHEBI:37575"/>
        <dbReference type="ChEBI" id="CHEBI:57841"/>
        <dbReference type="ChEBI" id="CHEBI:62890"/>
        <dbReference type="EC" id="2.5.1.3"/>
    </reaction>
</comment>
<feature type="region of interest" description="Disordered" evidence="15">
    <location>
        <begin position="279"/>
        <end position="303"/>
    </location>
</feature>
<evidence type="ECO:0000259" key="17">
    <source>
        <dbReference type="Pfam" id="PF08543"/>
    </source>
</evidence>
<dbReference type="GO" id="GO:0008902">
    <property type="term" value="F:hydroxymethylpyrimidine kinase activity"/>
    <property type="evidence" value="ECO:0007669"/>
    <property type="project" value="TreeGrafter"/>
</dbReference>
<dbReference type="SUPFAM" id="SSF53613">
    <property type="entry name" value="Ribokinase-like"/>
    <property type="match status" value="1"/>
</dbReference>
<evidence type="ECO:0000256" key="14">
    <source>
        <dbReference type="ARBA" id="ARBA00047883"/>
    </source>
</evidence>
<dbReference type="EC" id="2.5.1.3" evidence="3"/>
<evidence type="ECO:0000256" key="12">
    <source>
        <dbReference type="ARBA" id="ARBA00047334"/>
    </source>
</evidence>
<protein>
    <recommendedName>
        <fullName evidence="3">thiamine phosphate synthase</fullName>
        <ecNumber evidence="3">2.5.1.3</ecNumber>
    </recommendedName>
</protein>
<dbReference type="eggNOG" id="KOG2598">
    <property type="taxonomic scope" value="Eukaryota"/>
</dbReference>
<dbReference type="SUPFAM" id="SSF51391">
    <property type="entry name" value="Thiamin phosphate synthase"/>
    <property type="match status" value="1"/>
</dbReference>
<keyword evidence="10" id="KW-0784">Thiamine biosynthesis</keyword>
<dbReference type="GO" id="GO:0005524">
    <property type="term" value="F:ATP binding"/>
    <property type="evidence" value="ECO:0007669"/>
    <property type="project" value="UniProtKB-KW"/>
</dbReference>
<accession>C1N5C6</accession>
<evidence type="ECO:0000256" key="13">
    <source>
        <dbReference type="ARBA" id="ARBA00047851"/>
    </source>
</evidence>
<comment type="cofactor">
    <cofactor evidence="1">
        <name>Mg(2+)</name>
        <dbReference type="ChEBI" id="CHEBI:18420"/>
    </cofactor>
</comment>
<evidence type="ECO:0000256" key="15">
    <source>
        <dbReference type="SAM" id="MobiDB-lite"/>
    </source>
</evidence>
<dbReference type="AlphaFoldDB" id="C1N5C6"/>
<dbReference type="HAMAP" id="MF_00097">
    <property type="entry name" value="TMP_synthase"/>
    <property type="match status" value="1"/>
</dbReference>
<dbReference type="STRING" id="564608.C1N5C6"/>
<evidence type="ECO:0000256" key="11">
    <source>
        <dbReference type="ARBA" id="ARBA00023268"/>
    </source>
</evidence>
<comment type="catalytic activity">
    <reaction evidence="12">
        <text>4-methyl-5-(2-phosphooxyethyl)-thiazole + 4-amino-2-methyl-5-(diphosphooxymethyl)pyrimidine + H(+) = thiamine phosphate + diphosphate</text>
        <dbReference type="Rhea" id="RHEA:22328"/>
        <dbReference type="ChEBI" id="CHEBI:15378"/>
        <dbReference type="ChEBI" id="CHEBI:33019"/>
        <dbReference type="ChEBI" id="CHEBI:37575"/>
        <dbReference type="ChEBI" id="CHEBI:57841"/>
        <dbReference type="ChEBI" id="CHEBI:58296"/>
        <dbReference type="EC" id="2.5.1.3"/>
    </reaction>
</comment>
<dbReference type="GO" id="GO:0008972">
    <property type="term" value="F:phosphomethylpyrimidine kinase activity"/>
    <property type="evidence" value="ECO:0007669"/>
    <property type="project" value="InterPro"/>
</dbReference>
<keyword evidence="9" id="KW-0460">Magnesium</keyword>
<dbReference type="OMA" id="GHIFPTN"/>
<evidence type="ECO:0000256" key="7">
    <source>
        <dbReference type="ARBA" id="ARBA00022777"/>
    </source>
</evidence>
<evidence type="ECO:0000256" key="6">
    <source>
        <dbReference type="ARBA" id="ARBA00022741"/>
    </source>
</evidence>
<name>C1N5C6_MICPC</name>
<dbReference type="GO" id="GO:0005829">
    <property type="term" value="C:cytosol"/>
    <property type="evidence" value="ECO:0007669"/>
    <property type="project" value="TreeGrafter"/>
</dbReference>
<evidence type="ECO:0000313" key="19">
    <source>
        <dbReference type="Proteomes" id="UP000001876"/>
    </source>
</evidence>
<dbReference type="GeneID" id="9688384"/>
<feature type="domain" description="Pyridoxamine kinase/Phosphomethylpyrimidine kinase" evidence="17">
    <location>
        <begin position="13"/>
        <end position="263"/>
    </location>
</feature>
<dbReference type="InterPro" id="IPR013749">
    <property type="entry name" value="PM/HMP-P_kinase-1"/>
</dbReference>
<dbReference type="Gene3D" id="3.40.1190.20">
    <property type="match status" value="1"/>
</dbReference>
<dbReference type="FunFam" id="3.40.1190.20:FF:000003">
    <property type="entry name" value="Phosphomethylpyrimidine kinase ThiD"/>
    <property type="match status" value="1"/>
</dbReference>
<evidence type="ECO:0000256" key="1">
    <source>
        <dbReference type="ARBA" id="ARBA00001946"/>
    </source>
</evidence>
<dbReference type="OrthoDB" id="10028886at2759"/>
<evidence type="ECO:0000256" key="8">
    <source>
        <dbReference type="ARBA" id="ARBA00022840"/>
    </source>
</evidence>
<dbReference type="PANTHER" id="PTHR20858:SF17">
    <property type="entry name" value="HYDROXYMETHYLPYRIMIDINE_PHOSPHOMETHYLPYRIMIDINE KINASE THI20-RELATED"/>
    <property type="match status" value="1"/>
</dbReference>
<sequence length="507" mass="51869">MVRGKVLVVAGSDSGGGAGIQADIKTCLALGAFATTAITALTAQNTLGVHGVHPTPLDFVDAQIDAVVSDLPPDAVKTGMLANAETVTRVASAIKSRALKNVVVDTVMIAKGGASLLEADAIGALRGALIPLATVITPNVPEAAALLGMDEKDFNRDAMESRCRELGKLGCAWVLLKGGHVVDDLASATDHLYDVRNDLMRSFTAPRITTHNTHGTGCTFASAIAASLAQGMDVPSAVRRAKAYVSAAIASNPGFGSGHGPLNHLPFYAASAGGLSALNTDRSSSGDDSGSSGGDSGSRGSTERPFDRRALRLYLVTCDALTEDKLRDALAAGVTMVQMRDKTTASTRELIAKARAMKRVCDAAGVPFIVNDRVDVAIAVDACGVHLGQSDAPCSFARALLGPGKIVGVSARTPELASEAKRDGADYVGSGACFGTESKGDAKVIGLEGVRAVAERCEALDLPVVAIGGITTETGKRAREETRADGIAVISCVANAPDVAAAVRALL</sequence>
<evidence type="ECO:0000259" key="16">
    <source>
        <dbReference type="Pfam" id="PF02581"/>
    </source>
</evidence>
<dbReference type="Pfam" id="PF08543">
    <property type="entry name" value="Phos_pyr_kin"/>
    <property type="match status" value="1"/>
</dbReference>
<dbReference type="Pfam" id="PF02581">
    <property type="entry name" value="TMP-TENI"/>
    <property type="match status" value="1"/>
</dbReference>
<dbReference type="InterPro" id="IPR029056">
    <property type="entry name" value="Ribokinase-like"/>
</dbReference>
<dbReference type="GO" id="GO:0009228">
    <property type="term" value="P:thiamine biosynthetic process"/>
    <property type="evidence" value="ECO:0007669"/>
    <property type="project" value="UniProtKB-KW"/>
</dbReference>
<dbReference type="GO" id="GO:0046872">
    <property type="term" value="F:metal ion binding"/>
    <property type="evidence" value="ECO:0007669"/>
    <property type="project" value="UniProtKB-KW"/>
</dbReference>
<keyword evidence="4" id="KW-0808">Transferase</keyword>
<feature type="domain" description="Thiamine phosphate synthase/TenI" evidence="16">
    <location>
        <begin position="313"/>
        <end position="492"/>
    </location>
</feature>
<keyword evidence="6" id="KW-0547">Nucleotide-binding</keyword>
<dbReference type="CDD" id="cd00564">
    <property type="entry name" value="TMP_TenI"/>
    <property type="match status" value="1"/>
</dbReference>
<dbReference type="Gene3D" id="3.20.20.70">
    <property type="entry name" value="Aldolase class I"/>
    <property type="match status" value="1"/>
</dbReference>
<dbReference type="PANTHER" id="PTHR20858">
    <property type="entry name" value="PHOSPHOMETHYLPYRIMIDINE KINASE"/>
    <property type="match status" value="1"/>
</dbReference>
<dbReference type="NCBIfam" id="TIGR00693">
    <property type="entry name" value="thiE"/>
    <property type="match status" value="1"/>
</dbReference>
<keyword evidence="7 18" id="KW-0418">Kinase</keyword>
<dbReference type="InterPro" id="IPR036206">
    <property type="entry name" value="ThiamineP_synth_sf"/>
</dbReference>
<dbReference type="KEGG" id="mpp:MICPUCDRAFT_52893"/>
<evidence type="ECO:0000313" key="18">
    <source>
        <dbReference type="EMBL" id="EEH52883.1"/>
    </source>
</evidence>
<evidence type="ECO:0000256" key="4">
    <source>
        <dbReference type="ARBA" id="ARBA00022679"/>
    </source>
</evidence>
<comment type="pathway">
    <text evidence="2">Cofactor biosynthesis; thiamine diphosphate biosynthesis; thiamine phosphate from 4-amino-2-methyl-5-diphosphomethylpyrimidine and 4-methyl-5-(2-phosphoethyl)-thiazole: step 1/1.</text>
</comment>
<dbReference type="Proteomes" id="UP000001876">
    <property type="component" value="Unassembled WGS sequence"/>
</dbReference>
<feature type="compositionally biased region" description="Low complexity" evidence="15">
    <location>
        <begin position="281"/>
        <end position="290"/>
    </location>
</feature>
<proteinExistence type="inferred from homology"/>
<keyword evidence="8" id="KW-0067">ATP-binding</keyword>
<organism evidence="19">
    <name type="scientific">Micromonas pusilla (strain CCMP1545)</name>
    <name type="common">Picoplanktonic green alga</name>
    <dbReference type="NCBI Taxonomy" id="564608"/>
    <lineage>
        <taxon>Eukaryota</taxon>
        <taxon>Viridiplantae</taxon>
        <taxon>Chlorophyta</taxon>
        <taxon>Mamiellophyceae</taxon>
        <taxon>Mamiellales</taxon>
        <taxon>Mamiellaceae</taxon>
        <taxon>Micromonas</taxon>
    </lineage>
</organism>
<dbReference type="CDD" id="cd01169">
    <property type="entry name" value="HMPP_kinase"/>
    <property type="match status" value="1"/>
</dbReference>
<dbReference type="UniPathway" id="UPA00060">
    <property type="reaction ID" value="UER00141"/>
</dbReference>
<evidence type="ECO:0000256" key="9">
    <source>
        <dbReference type="ARBA" id="ARBA00022842"/>
    </source>
</evidence>